<keyword evidence="1 8" id="KW-0813">Transport</keyword>
<keyword evidence="3" id="KW-0862">Zinc</keyword>
<dbReference type="SUPFAM" id="SSF144122">
    <property type="entry name" value="Tim10-like"/>
    <property type="match status" value="1"/>
</dbReference>
<evidence type="ECO:0000256" key="3">
    <source>
        <dbReference type="ARBA" id="ARBA00022833"/>
    </source>
</evidence>
<evidence type="ECO:0000256" key="7">
    <source>
        <dbReference type="ARBA" id="ARBA00023157"/>
    </source>
</evidence>
<keyword evidence="11" id="KW-1185">Reference proteome</keyword>
<reference evidence="10 11" key="1">
    <citation type="submission" date="2018-04" db="EMBL/GenBank/DDBJ databases">
        <title>The genome of golden apple snail Pomacea canaliculata provides insight into stress tolerance and invasive adaptation.</title>
        <authorList>
            <person name="Liu C."/>
            <person name="Liu B."/>
            <person name="Ren Y."/>
            <person name="Zhang Y."/>
            <person name="Wang H."/>
            <person name="Li S."/>
            <person name="Jiang F."/>
            <person name="Yin L."/>
            <person name="Zhang G."/>
            <person name="Qian W."/>
            <person name="Fan W."/>
        </authorList>
    </citation>
    <scope>NUCLEOTIDE SEQUENCE [LARGE SCALE GENOMIC DNA]</scope>
    <source>
        <strain evidence="10">SZHN2017</strain>
        <tissue evidence="10">Muscle</tissue>
    </source>
</reference>
<dbReference type="GO" id="GO:0005743">
    <property type="term" value="C:mitochondrial inner membrane"/>
    <property type="evidence" value="ECO:0007669"/>
    <property type="project" value="UniProtKB-SubCell"/>
</dbReference>
<gene>
    <name evidence="10" type="ORF">C0Q70_05663</name>
</gene>
<dbReference type="AlphaFoldDB" id="A0A2T7PLT9"/>
<comment type="caution">
    <text evidence="10">The sequence shown here is derived from an EMBL/GenBank/DDBJ whole genome shotgun (WGS) entry which is preliminary data.</text>
</comment>
<keyword evidence="7 8" id="KW-1015">Disulfide bond</keyword>
<dbReference type="STRING" id="400727.A0A2T7PLT9"/>
<comment type="subunit">
    <text evidence="8">Heterohexamer.</text>
</comment>
<sequence>MNQFPDEVHNRTMRDFLELYNKLTHHCFDACVKNFNYRDLTTEEVQCVNCCSDKYIGFNQRHMLIFMDYQNKKQKIAAAAAAAVADVQGGTTPIPAESAAAQLSSASDLTSVADKMLKQDSVTSTTTTE</sequence>
<evidence type="ECO:0000313" key="11">
    <source>
        <dbReference type="Proteomes" id="UP000245119"/>
    </source>
</evidence>
<comment type="function">
    <text evidence="8">Mitochondrial intermembrane chaperone that participates in the import and insertion of some multi-pass transmembrane proteins into the mitochondrial inner membrane. Also required for the transfer of beta-barrel precursors from the TOM complex to the sorting and assembly machinery (SAM complex) of the outer membrane. Acts as a chaperone-like protein that protects the hydrophobic precursors from aggregation and guide them through the mitochondrial intermembrane space.</text>
</comment>
<organism evidence="10 11">
    <name type="scientific">Pomacea canaliculata</name>
    <name type="common">Golden apple snail</name>
    <dbReference type="NCBI Taxonomy" id="400727"/>
    <lineage>
        <taxon>Eukaryota</taxon>
        <taxon>Metazoa</taxon>
        <taxon>Spiralia</taxon>
        <taxon>Lophotrochozoa</taxon>
        <taxon>Mollusca</taxon>
        <taxon>Gastropoda</taxon>
        <taxon>Caenogastropoda</taxon>
        <taxon>Architaenioglossa</taxon>
        <taxon>Ampullarioidea</taxon>
        <taxon>Ampullariidae</taxon>
        <taxon>Pomacea</taxon>
    </lineage>
</organism>
<evidence type="ECO:0000256" key="8">
    <source>
        <dbReference type="RuleBase" id="RU367043"/>
    </source>
</evidence>
<dbReference type="InterPro" id="IPR035427">
    <property type="entry name" value="Tim10-like_dom_sf"/>
</dbReference>
<keyword evidence="6 8" id="KW-0496">Mitochondrion</keyword>
<keyword evidence="2" id="KW-0479">Metal-binding</keyword>
<accession>A0A2T7PLT9</accession>
<comment type="subcellular location">
    <subcellularLocation>
        <location evidence="8">Mitochondrion inner membrane</location>
        <topology evidence="8">Peripheral membrane protein</topology>
        <orientation evidence="8">Intermembrane side</orientation>
    </subcellularLocation>
</comment>
<evidence type="ECO:0000256" key="2">
    <source>
        <dbReference type="ARBA" id="ARBA00022723"/>
    </source>
</evidence>
<comment type="similarity">
    <text evidence="8">Belongs to the small Tim family.</text>
</comment>
<dbReference type="GO" id="GO:0046872">
    <property type="term" value="F:metal ion binding"/>
    <property type="evidence" value="ECO:0007669"/>
    <property type="project" value="UniProtKB-KW"/>
</dbReference>
<feature type="domain" description="Tim10-like" evidence="9">
    <location>
        <begin position="11"/>
        <end position="63"/>
    </location>
</feature>
<dbReference type="OrthoDB" id="1551503at2759"/>
<dbReference type="Gene3D" id="1.10.287.810">
    <property type="entry name" value="Mitochondrial import inner membrane translocase subunit tim13 like domains"/>
    <property type="match status" value="1"/>
</dbReference>
<keyword evidence="8" id="KW-0472">Membrane</keyword>
<dbReference type="OMA" id="RHMIPEE"/>
<name>A0A2T7PLT9_POMCA</name>
<evidence type="ECO:0000256" key="1">
    <source>
        <dbReference type="ARBA" id="ARBA00022448"/>
    </source>
</evidence>
<keyword evidence="5 8" id="KW-0811">Translocation</keyword>
<evidence type="ECO:0000256" key="4">
    <source>
        <dbReference type="ARBA" id="ARBA00022927"/>
    </source>
</evidence>
<proteinExistence type="inferred from homology"/>
<keyword evidence="8" id="KW-0999">Mitochondrion inner membrane</keyword>
<comment type="domain">
    <text evidence="8">The twin CX3C motif contains 4 conserved Cys residues that form 2 disulfide bonds in the mitochondrial intermembrane space.</text>
</comment>
<dbReference type="EMBL" id="PZQS01000003">
    <property type="protein sequence ID" value="PVD34391.1"/>
    <property type="molecule type" value="Genomic_DNA"/>
</dbReference>
<dbReference type="InterPro" id="IPR050673">
    <property type="entry name" value="Mito_inner_translocase_sub"/>
</dbReference>
<keyword evidence="8" id="KW-0143">Chaperone</keyword>
<evidence type="ECO:0000256" key="5">
    <source>
        <dbReference type="ARBA" id="ARBA00023010"/>
    </source>
</evidence>
<dbReference type="Proteomes" id="UP000245119">
    <property type="component" value="Linkage Group LG3"/>
</dbReference>
<evidence type="ECO:0000313" key="10">
    <source>
        <dbReference type="EMBL" id="PVD34391.1"/>
    </source>
</evidence>
<protein>
    <recommendedName>
        <fullName evidence="8">Mitochondrial import inner membrane translocase subunit</fullName>
    </recommendedName>
</protein>
<evidence type="ECO:0000256" key="6">
    <source>
        <dbReference type="ARBA" id="ARBA00023128"/>
    </source>
</evidence>
<dbReference type="GO" id="GO:0015031">
    <property type="term" value="P:protein transport"/>
    <property type="evidence" value="ECO:0007669"/>
    <property type="project" value="UniProtKB-KW"/>
</dbReference>
<dbReference type="InterPro" id="IPR004217">
    <property type="entry name" value="Tim10-like"/>
</dbReference>
<dbReference type="Pfam" id="PF02953">
    <property type="entry name" value="zf-Tim10_DDP"/>
    <property type="match status" value="1"/>
</dbReference>
<evidence type="ECO:0000259" key="9">
    <source>
        <dbReference type="Pfam" id="PF02953"/>
    </source>
</evidence>
<keyword evidence="4 8" id="KW-0653">Protein transport</keyword>
<dbReference type="PANTHER" id="PTHR13172">
    <property type="entry name" value="MITOCHONDRIAL IMPORT INNER MEMBRANE TRANSLOCASE SUBUNIT TIM9B"/>
    <property type="match status" value="1"/>
</dbReference>